<gene>
    <name evidence="3" type="ORF">CERZMDRAFT_102825</name>
</gene>
<feature type="compositionally biased region" description="Polar residues" evidence="2">
    <location>
        <begin position="164"/>
        <end position="176"/>
    </location>
</feature>
<name>A0A6A6EXN1_9PEZI</name>
<evidence type="ECO:0000256" key="1">
    <source>
        <dbReference type="SAM" id="Coils"/>
    </source>
</evidence>
<keyword evidence="1" id="KW-0175">Coiled coil</keyword>
<sequence>MAQLSATADQESQLRSLSSELAALAAECAARPEEWVRHQLEEFHSSIQKRYATLLEEHERLQEQHRKLKEENNRLHQERIDAVLNRELGPDFGLSLEQQQNIAQHNIDRILAQSTSKLTSPPPSSTTPTTPYFPEPNDALIKIEPGLAPSGTYPLLASLPYTSSNTRPRLASQNTMHAKKSSKAEPTSPPPKRQRTGFRPTPKCRLCHTEGKICDGNLRCQTCWKRRAAYCKYDDCMYGDACLHQDCTRLHPEQKAFQNRPYSV</sequence>
<feature type="region of interest" description="Disordered" evidence="2">
    <location>
        <begin position="164"/>
        <end position="200"/>
    </location>
</feature>
<dbReference type="OrthoDB" id="2865667at2759"/>
<organism evidence="3 4">
    <name type="scientific">Cercospora zeae-maydis SCOH1-5</name>
    <dbReference type="NCBI Taxonomy" id="717836"/>
    <lineage>
        <taxon>Eukaryota</taxon>
        <taxon>Fungi</taxon>
        <taxon>Dikarya</taxon>
        <taxon>Ascomycota</taxon>
        <taxon>Pezizomycotina</taxon>
        <taxon>Dothideomycetes</taxon>
        <taxon>Dothideomycetidae</taxon>
        <taxon>Mycosphaerellales</taxon>
        <taxon>Mycosphaerellaceae</taxon>
        <taxon>Cercospora</taxon>
    </lineage>
</organism>
<reference evidence="3" key="1">
    <citation type="journal article" date="2020" name="Stud. Mycol.">
        <title>101 Dothideomycetes genomes: a test case for predicting lifestyles and emergence of pathogens.</title>
        <authorList>
            <person name="Haridas S."/>
            <person name="Albert R."/>
            <person name="Binder M."/>
            <person name="Bloem J."/>
            <person name="Labutti K."/>
            <person name="Salamov A."/>
            <person name="Andreopoulos B."/>
            <person name="Baker S."/>
            <person name="Barry K."/>
            <person name="Bills G."/>
            <person name="Bluhm B."/>
            <person name="Cannon C."/>
            <person name="Castanera R."/>
            <person name="Culley D."/>
            <person name="Daum C."/>
            <person name="Ezra D."/>
            <person name="Gonzalez J."/>
            <person name="Henrissat B."/>
            <person name="Kuo A."/>
            <person name="Liang C."/>
            <person name="Lipzen A."/>
            <person name="Lutzoni F."/>
            <person name="Magnuson J."/>
            <person name="Mondo S."/>
            <person name="Nolan M."/>
            <person name="Ohm R."/>
            <person name="Pangilinan J."/>
            <person name="Park H.-J."/>
            <person name="Ramirez L."/>
            <person name="Alfaro M."/>
            <person name="Sun H."/>
            <person name="Tritt A."/>
            <person name="Yoshinaga Y."/>
            <person name="Zwiers L.-H."/>
            <person name="Turgeon B."/>
            <person name="Goodwin S."/>
            <person name="Spatafora J."/>
            <person name="Crous P."/>
            <person name="Grigoriev I."/>
        </authorList>
    </citation>
    <scope>NUCLEOTIDE SEQUENCE</scope>
    <source>
        <strain evidence="3">SCOH1-5</strain>
    </source>
</reference>
<keyword evidence="4" id="KW-1185">Reference proteome</keyword>
<evidence type="ECO:0000256" key="2">
    <source>
        <dbReference type="SAM" id="MobiDB-lite"/>
    </source>
</evidence>
<dbReference type="Proteomes" id="UP000799539">
    <property type="component" value="Unassembled WGS sequence"/>
</dbReference>
<dbReference type="EMBL" id="ML992708">
    <property type="protein sequence ID" value="KAF2206978.1"/>
    <property type="molecule type" value="Genomic_DNA"/>
</dbReference>
<protein>
    <submittedName>
        <fullName evidence="3">Uncharacterized protein</fullName>
    </submittedName>
</protein>
<accession>A0A6A6EXN1</accession>
<proteinExistence type="predicted"/>
<evidence type="ECO:0000313" key="4">
    <source>
        <dbReference type="Proteomes" id="UP000799539"/>
    </source>
</evidence>
<feature type="coiled-coil region" evidence="1">
    <location>
        <begin position="7"/>
        <end position="81"/>
    </location>
</feature>
<feature type="region of interest" description="Disordered" evidence="2">
    <location>
        <begin position="115"/>
        <end position="135"/>
    </location>
</feature>
<evidence type="ECO:0000313" key="3">
    <source>
        <dbReference type="EMBL" id="KAF2206978.1"/>
    </source>
</evidence>
<dbReference type="AlphaFoldDB" id="A0A6A6EXN1"/>